<dbReference type="PANTHER" id="PTHR45528">
    <property type="entry name" value="SENSOR HISTIDINE KINASE CPXA"/>
    <property type="match status" value="1"/>
</dbReference>
<feature type="transmembrane region" description="Helical" evidence="11">
    <location>
        <begin position="285"/>
        <end position="304"/>
    </location>
</feature>
<keyword evidence="6" id="KW-0808">Transferase</keyword>
<dbReference type="CDD" id="cd12912">
    <property type="entry name" value="PDC2_MCP_like"/>
    <property type="match status" value="1"/>
</dbReference>
<keyword evidence="4" id="KW-1003">Cell membrane</keyword>
<dbReference type="SUPFAM" id="SSF158472">
    <property type="entry name" value="HAMP domain-like"/>
    <property type="match status" value="1"/>
</dbReference>
<dbReference type="EC" id="2.7.13.3" evidence="3"/>
<keyword evidence="8" id="KW-0418">Kinase</keyword>
<dbReference type="CDD" id="cd12914">
    <property type="entry name" value="PDC1_DGC_like"/>
    <property type="match status" value="1"/>
</dbReference>
<evidence type="ECO:0000256" key="10">
    <source>
        <dbReference type="ARBA" id="ARBA00023136"/>
    </source>
</evidence>
<dbReference type="InterPro" id="IPR003660">
    <property type="entry name" value="HAMP_dom"/>
</dbReference>
<evidence type="ECO:0000256" key="6">
    <source>
        <dbReference type="ARBA" id="ARBA00022679"/>
    </source>
</evidence>
<evidence type="ECO:0000256" key="3">
    <source>
        <dbReference type="ARBA" id="ARBA00012438"/>
    </source>
</evidence>
<evidence type="ECO:0000256" key="4">
    <source>
        <dbReference type="ARBA" id="ARBA00022475"/>
    </source>
</evidence>
<keyword evidence="7 11" id="KW-0812">Transmembrane</keyword>
<dbReference type="PROSITE" id="PS50885">
    <property type="entry name" value="HAMP"/>
    <property type="match status" value="1"/>
</dbReference>
<dbReference type="Pfam" id="PF02743">
    <property type="entry name" value="dCache_1"/>
    <property type="match status" value="1"/>
</dbReference>
<comment type="caution">
    <text evidence="13">The sequence shown here is derived from an EMBL/GenBank/DDBJ whole genome shotgun (WGS) entry which is preliminary data.</text>
</comment>
<accession>A0A6P1DQ56</accession>
<organism evidence="13 14">
    <name type="scientific">Thiorhodococcus mannitoliphagus</name>
    <dbReference type="NCBI Taxonomy" id="329406"/>
    <lineage>
        <taxon>Bacteria</taxon>
        <taxon>Pseudomonadati</taxon>
        <taxon>Pseudomonadota</taxon>
        <taxon>Gammaproteobacteria</taxon>
        <taxon>Chromatiales</taxon>
        <taxon>Chromatiaceae</taxon>
        <taxon>Thiorhodococcus</taxon>
    </lineage>
</organism>
<dbReference type="RefSeq" id="WP_164653501.1">
    <property type="nucleotide sequence ID" value="NZ_JAAIJR010000027.1"/>
</dbReference>
<evidence type="ECO:0000256" key="5">
    <source>
        <dbReference type="ARBA" id="ARBA00022553"/>
    </source>
</evidence>
<keyword evidence="14" id="KW-1185">Reference proteome</keyword>
<comment type="catalytic activity">
    <reaction evidence="1">
        <text>ATP + protein L-histidine = ADP + protein N-phospho-L-histidine.</text>
        <dbReference type="EC" id="2.7.13.3"/>
    </reaction>
</comment>
<reference evidence="14" key="1">
    <citation type="journal article" date="2020" name="Microbiol. Resour. Announc.">
        <title>Draft Genome Sequences of Thiorhodococcus mannitoliphagus and Thiorhodococcus minor, Purple Sulfur Photosynthetic Bacteria in the Gammaproteobacterial Family Chromatiaceae.</title>
        <authorList>
            <person name="Aviles F.A."/>
            <person name="Meyer T.E."/>
            <person name="Kyndt J.A."/>
        </authorList>
    </citation>
    <scope>NUCLEOTIDE SEQUENCE [LARGE SCALE GENOMIC DNA]</scope>
    <source>
        <strain evidence="14">DSM 18266</strain>
    </source>
</reference>
<evidence type="ECO:0000313" key="14">
    <source>
        <dbReference type="Proteomes" id="UP000471640"/>
    </source>
</evidence>
<dbReference type="GO" id="GO:0000155">
    <property type="term" value="F:phosphorelay sensor kinase activity"/>
    <property type="evidence" value="ECO:0007669"/>
    <property type="project" value="TreeGrafter"/>
</dbReference>
<dbReference type="Pfam" id="PF00672">
    <property type="entry name" value="HAMP"/>
    <property type="match status" value="1"/>
</dbReference>
<name>A0A6P1DQ56_9GAMM</name>
<evidence type="ECO:0000256" key="7">
    <source>
        <dbReference type="ARBA" id="ARBA00022692"/>
    </source>
</evidence>
<reference evidence="13 14" key="2">
    <citation type="submission" date="2020-02" db="EMBL/GenBank/DDBJ databases">
        <title>Genome sequences of Thiorhodococcus mannitoliphagus and Thiorhodococcus minor, purple sulfur photosynthetic bacteria in the gammaproteobacterial family, Chromatiaceae.</title>
        <authorList>
            <person name="Aviles F.A."/>
            <person name="Meyer T.E."/>
            <person name="Kyndt J.A."/>
        </authorList>
    </citation>
    <scope>NUCLEOTIDE SEQUENCE [LARGE SCALE GENOMIC DNA]</scope>
    <source>
        <strain evidence="13 14">DSM 18266</strain>
    </source>
</reference>
<dbReference type="SMART" id="SM00304">
    <property type="entry name" value="HAMP"/>
    <property type="match status" value="1"/>
</dbReference>
<evidence type="ECO:0000256" key="1">
    <source>
        <dbReference type="ARBA" id="ARBA00000085"/>
    </source>
</evidence>
<dbReference type="Proteomes" id="UP000471640">
    <property type="component" value="Unassembled WGS sequence"/>
</dbReference>
<dbReference type="InterPro" id="IPR033479">
    <property type="entry name" value="dCache_1"/>
</dbReference>
<protein>
    <recommendedName>
        <fullName evidence="3">histidine kinase</fullName>
        <ecNumber evidence="3">2.7.13.3</ecNumber>
    </recommendedName>
</protein>
<dbReference type="Gene3D" id="3.30.450.20">
    <property type="entry name" value="PAS domain"/>
    <property type="match status" value="1"/>
</dbReference>
<feature type="domain" description="HAMP" evidence="12">
    <location>
        <begin position="305"/>
        <end position="358"/>
    </location>
</feature>
<keyword evidence="10 11" id="KW-0472">Membrane</keyword>
<keyword evidence="5" id="KW-0597">Phosphoprotein</keyword>
<evidence type="ECO:0000256" key="8">
    <source>
        <dbReference type="ARBA" id="ARBA00022777"/>
    </source>
</evidence>
<keyword evidence="9 11" id="KW-1133">Transmembrane helix</keyword>
<dbReference type="Gene3D" id="6.10.340.10">
    <property type="match status" value="1"/>
</dbReference>
<dbReference type="InterPro" id="IPR050398">
    <property type="entry name" value="HssS/ArlS-like"/>
</dbReference>
<evidence type="ECO:0000256" key="11">
    <source>
        <dbReference type="SAM" id="Phobius"/>
    </source>
</evidence>
<dbReference type="CDD" id="cd06225">
    <property type="entry name" value="HAMP"/>
    <property type="match status" value="1"/>
</dbReference>
<evidence type="ECO:0000259" key="12">
    <source>
        <dbReference type="PROSITE" id="PS50885"/>
    </source>
</evidence>
<feature type="transmembrane region" description="Helical" evidence="11">
    <location>
        <begin position="15"/>
        <end position="37"/>
    </location>
</feature>
<proteinExistence type="predicted"/>
<dbReference type="AlphaFoldDB" id="A0A6P1DQ56"/>
<evidence type="ECO:0000256" key="9">
    <source>
        <dbReference type="ARBA" id="ARBA00022989"/>
    </source>
</evidence>
<dbReference type="PANTHER" id="PTHR45528:SF10">
    <property type="entry name" value="METHYL-ACCEPTING CHEMOTAXIS PROTEIN"/>
    <property type="match status" value="1"/>
</dbReference>
<evidence type="ECO:0000313" key="13">
    <source>
        <dbReference type="EMBL" id="NEX20407.1"/>
    </source>
</evidence>
<gene>
    <name evidence="13" type="ORF">G3480_08810</name>
</gene>
<comment type="subcellular location">
    <subcellularLocation>
        <location evidence="2">Cell membrane</location>
        <topology evidence="2">Multi-pass membrane protein</topology>
    </subcellularLocation>
</comment>
<dbReference type="EMBL" id="JAAIJR010000027">
    <property type="protein sequence ID" value="NEX20407.1"/>
    <property type="molecule type" value="Genomic_DNA"/>
</dbReference>
<sequence>MEAQPHNRTTIRFPILYQILLAMSAVALVPIVGLWYISVYQSTQEWGERVSQGLVESADALGYSVEQWSRMNLRALEQNAETPAMLSMDSARQNPVLKTISETYPWIYLAFTVAPNGDNVGRSDGKPSTFYGDRDYFQQVIGGAPLGQQVLLGKTSKKPALILAKSIQGSDNGTKGVIAIAMTLEDLSRTVTKTRIGKTGYAILLDKDNRLIAHGDGKVSSELQDLSTHPALRKDVKAGATDMSSDYQGREVVAFSKPLSNGWTLIVQQDRDEAYAAANAALRNALLLLGATLLAAVVFALLLARRLSAPIRRLTAIADDISRGNLNAEVSEVSRDDEIGALAKGIERMRVSLQMAFDRLRKR</sequence>
<evidence type="ECO:0000256" key="2">
    <source>
        <dbReference type="ARBA" id="ARBA00004651"/>
    </source>
</evidence>
<dbReference type="GO" id="GO:0005886">
    <property type="term" value="C:plasma membrane"/>
    <property type="evidence" value="ECO:0007669"/>
    <property type="project" value="UniProtKB-SubCell"/>
</dbReference>